<accession>A0A6P9A114</accession>
<dbReference type="GeneID" id="117651487"/>
<dbReference type="KEGG" id="tpal:117651487"/>
<feature type="signal peptide" evidence="2">
    <location>
        <begin position="1"/>
        <end position="18"/>
    </location>
</feature>
<reference evidence="4" key="1">
    <citation type="submission" date="2025-08" db="UniProtKB">
        <authorList>
            <consortium name="RefSeq"/>
        </authorList>
    </citation>
    <scope>IDENTIFICATION</scope>
    <source>
        <tissue evidence="4">Total insect</tissue>
    </source>
</reference>
<evidence type="ECO:0000313" key="4">
    <source>
        <dbReference type="RefSeq" id="XP_034251408.1"/>
    </source>
</evidence>
<dbReference type="Proteomes" id="UP000515158">
    <property type="component" value="Unplaced"/>
</dbReference>
<organism evidence="4">
    <name type="scientific">Thrips palmi</name>
    <name type="common">Melon thrips</name>
    <dbReference type="NCBI Taxonomy" id="161013"/>
    <lineage>
        <taxon>Eukaryota</taxon>
        <taxon>Metazoa</taxon>
        <taxon>Ecdysozoa</taxon>
        <taxon>Arthropoda</taxon>
        <taxon>Hexapoda</taxon>
        <taxon>Insecta</taxon>
        <taxon>Pterygota</taxon>
        <taxon>Neoptera</taxon>
        <taxon>Paraneoptera</taxon>
        <taxon>Thysanoptera</taxon>
        <taxon>Terebrantia</taxon>
        <taxon>Thripoidea</taxon>
        <taxon>Thripidae</taxon>
        <taxon>Thrips</taxon>
    </lineage>
</organism>
<evidence type="ECO:0000313" key="3">
    <source>
        <dbReference type="Proteomes" id="UP000515158"/>
    </source>
</evidence>
<dbReference type="InParanoid" id="A0A6P9A114"/>
<sequence>MVAALWTLLAALFGSACGTQGPEKQAHVFEIKPLELKVCPEVVQQESVSVHNFSIVRWGNNYQAWFDVVMPKPVATISKASLKLVQCLAGKPCKHFYTMRFTAGVCAIVADRFAFWSPLFSGAQPPFQCPLDKKLYHFRNASVEMSHFLSLFSATSSTINREAIWSGKLEAWDEQSKEFACLNMKLSYS</sequence>
<gene>
    <name evidence="4" type="primary">LOC117651487</name>
</gene>
<keyword evidence="1 2" id="KW-0732">Signal</keyword>
<proteinExistence type="predicted"/>
<evidence type="ECO:0000256" key="2">
    <source>
        <dbReference type="SAM" id="SignalP"/>
    </source>
</evidence>
<dbReference type="InterPro" id="IPR036846">
    <property type="entry name" value="GM2-AP_sf"/>
</dbReference>
<feature type="chain" id="PRO_5027774366" evidence="2">
    <location>
        <begin position="19"/>
        <end position="189"/>
    </location>
</feature>
<dbReference type="Gene3D" id="2.70.220.10">
    <property type="entry name" value="Ganglioside GM2 activator"/>
    <property type="match status" value="1"/>
</dbReference>
<dbReference type="AlphaFoldDB" id="A0A6P9A114"/>
<evidence type="ECO:0000256" key="1">
    <source>
        <dbReference type="ARBA" id="ARBA00022729"/>
    </source>
</evidence>
<protein>
    <submittedName>
        <fullName evidence="4">Uncharacterized protein LOC117651487</fullName>
    </submittedName>
</protein>
<keyword evidence="3" id="KW-1185">Reference proteome</keyword>
<name>A0A6P9A114_THRPL</name>
<dbReference type="RefSeq" id="XP_034251408.1">
    <property type="nucleotide sequence ID" value="XM_034395517.1"/>
</dbReference>